<protein>
    <submittedName>
        <fullName evidence="1">Uncharacterized protein</fullName>
    </submittedName>
</protein>
<dbReference type="AlphaFoldDB" id="G6AVR8"/>
<dbReference type="Proteomes" id="UP000004407">
    <property type="component" value="Unassembled WGS sequence"/>
</dbReference>
<evidence type="ECO:0000313" key="2">
    <source>
        <dbReference type="Proteomes" id="UP000004407"/>
    </source>
</evidence>
<dbReference type="EMBL" id="AFZZ01000067">
    <property type="protein sequence ID" value="EHJ41485.1"/>
    <property type="molecule type" value="Genomic_DNA"/>
</dbReference>
<comment type="caution">
    <text evidence="1">The sequence shown here is derived from an EMBL/GenBank/DDBJ whole genome shotgun (WGS) entry which is preliminary data.</text>
</comment>
<evidence type="ECO:0000313" key="1">
    <source>
        <dbReference type="EMBL" id="EHJ41485.1"/>
    </source>
</evidence>
<gene>
    <name evidence="1" type="ORF">HMPREF0673_00707</name>
</gene>
<name>G6AVR8_9BACT</name>
<reference evidence="1 2" key="1">
    <citation type="submission" date="2011-08" db="EMBL/GenBank/DDBJ databases">
        <authorList>
            <person name="Weinstock G."/>
            <person name="Sodergren E."/>
            <person name="Clifton S."/>
            <person name="Fulton L."/>
            <person name="Fulton B."/>
            <person name="Courtney L."/>
            <person name="Fronick C."/>
            <person name="Harrison M."/>
            <person name="Strong C."/>
            <person name="Farmer C."/>
            <person name="Delahaunty K."/>
            <person name="Markovic C."/>
            <person name="Hall O."/>
            <person name="Minx P."/>
            <person name="Tomlinson C."/>
            <person name="Mitreva M."/>
            <person name="Hou S."/>
            <person name="Chen J."/>
            <person name="Wollam A."/>
            <person name="Pepin K.H."/>
            <person name="Johnson M."/>
            <person name="Bhonagiri V."/>
            <person name="Zhang X."/>
            <person name="Suruliraj S."/>
            <person name="Warren W."/>
            <person name="Chinwalla A."/>
            <person name="Mardis E.R."/>
            <person name="Wilson R.K."/>
        </authorList>
    </citation>
    <scope>NUCLEOTIDE SEQUENCE [LARGE SCALE GENOMIC DNA]</scope>
    <source>
        <strain evidence="1 2">DSM 18206</strain>
    </source>
</reference>
<accession>G6AVR8</accession>
<organism evidence="1 2">
    <name type="scientific">Leyella stercorea DSM 18206</name>
    <dbReference type="NCBI Taxonomy" id="1002367"/>
    <lineage>
        <taxon>Bacteria</taxon>
        <taxon>Pseudomonadati</taxon>
        <taxon>Bacteroidota</taxon>
        <taxon>Bacteroidia</taxon>
        <taxon>Bacteroidales</taxon>
        <taxon>Prevotellaceae</taxon>
        <taxon>Leyella</taxon>
    </lineage>
</organism>
<dbReference type="HOGENOM" id="CLU_3294536_0_0_10"/>
<proteinExistence type="predicted"/>
<sequence length="40" mass="4416">MATFGRHNSAGYGMETIASCPFNTDIHINLLLIYIICINS</sequence>